<evidence type="ECO:0008006" key="5">
    <source>
        <dbReference type="Google" id="ProtNLM"/>
    </source>
</evidence>
<evidence type="ECO:0000313" key="4">
    <source>
        <dbReference type="EMBL" id="HFK21268.1"/>
    </source>
</evidence>
<evidence type="ECO:0000256" key="2">
    <source>
        <dbReference type="ARBA" id="ARBA00022603"/>
    </source>
</evidence>
<dbReference type="InterPro" id="IPR023467">
    <property type="entry name" value="MeTrfase_MtrH/MtxH"/>
</dbReference>
<comment type="caution">
    <text evidence="4">The sequence shown here is derived from an EMBL/GenBank/DDBJ whole genome shotgun (WGS) entry which is preliminary data.</text>
</comment>
<organism evidence="4">
    <name type="scientific">Candidatus Methanomethylicus mesodigestus</name>
    <dbReference type="NCBI Taxonomy" id="1867258"/>
    <lineage>
        <taxon>Archaea</taxon>
        <taxon>Thermoproteota</taxon>
        <taxon>Methanosuratincolia</taxon>
        <taxon>Candidatus Methanomethylicales</taxon>
        <taxon>Candidatus Methanomethylicaceae</taxon>
        <taxon>Candidatus Methanomethylicus</taxon>
    </lineage>
</organism>
<reference evidence="4" key="1">
    <citation type="journal article" date="2020" name="mSystems">
        <title>Genome- and Community-Level Interaction Insights into Carbon Utilization and Element Cycling Functions of Hydrothermarchaeota in Hydrothermal Sediment.</title>
        <authorList>
            <person name="Zhou Z."/>
            <person name="Liu Y."/>
            <person name="Xu W."/>
            <person name="Pan J."/>
            <person name="Luo Z.H."/>
            <person name="Li M."/>
        </authorList>
    </citation>
    <scope>NUCLEOTIDE SEQUENCE [LARGE SCALE GENOMIC DNA]</scope>
    <source>
        <strain evidence="4">SpSt-468</strain>
    </source>
</reference>
<dbReference type="EMBL" id="DSTX01000013">
    <property type="protein sequence ID" value="HFK21268.1"/>
    <property type="molecule type" value="Genomic_DNA"/>
</dbReference>
<dbReference type="GO" id="GO:0032259">
    <property type="term" value="P:methylation"/>
    <property type="evidence" value="ECO:0007669"/>
    <property type="project" value="UniProtKB-KW"/>
</dbReference>
<proteinExistence type="inferred from homology"/>
<evidence type="ECO:0000256" key="3">
    <source>
        <dbReference type="ARBA" id="ARBA00022679"/>
    </source>
</evidence>
<keyword evidence="3" id="KW-0808">Transferase</keyword>
<dbReference type="SUPFAM" id="SSF51717">
    <property type="entry name" value="Dihydropteroate synthetase-like"/>
    <property type="match status" value="1"/>
</dbReference>
<accession>A0A7C3J527</accession>
<evidence type="ECO:0000256" key="1">
    <source>
        <dbReference type="ARBA" id="ARBA00006230"/>
    </source>
</evidence>
<name>A0A7C3J527_9CREN</name>
<gene>
    <name evidence="4" type="ORF">ENS19_08355</name>
</gene>
<dbReference type="Pfam" id="PF02007">
    <property type="entry name" value="MtrH"/>
    <property type="match status" value="1"/>
</dbReference>
<dbReference type="GO" id="GO:0006730">
    <property type="term" value="P:one-carbon metabolic process"/>
    <property type="evidence" value="ECO:0007669"/>
    <property type="project" value="InterPro"/>
</dbReference>
<protein>
    <recommendedName>
        <fullName evidence="5">Tetrahydromethanopterin S-methyltransferase</fullName>
    </recommendedName>
</protein>
<comment type="similarity">
    <text evidence="1">Belongs to the MtrH family.</text>
</comment>
<dbReference type="AlphaFoldDB" id="A0A7C3J527"/>
<sequence length="294" mass="31529">MDPLPYSIGKAAVGAGKPLLIGSLFYKGDRKVKDHNRGVVDCKKLSCELRAVEALKRRVGLDHAVDLIAETPEAMESYLSVLSAMTEDPILIGGLNEETRIRGYEKAVDLGIVERCGVNSISSCTADSELKVMKRCGIRFAILQTLDPSAIYPEDKIKLLKGSLLAKCDGGGIARAAVDVGIMDFTSAYLALETIKMVKSVLGLAAGCAPSNAAYQPLVCKKITRKSARAINVALNTMMQGAGADFILYGPLKAATYLFEATAIVEAIKAYGSRLAGNKISDKRHPLYTFLPKL</sequence>
<dbReference type="InterPro" id="IPR011005">
    <property type="entry name" value="Dihydropteroate_synth-like_sf"/>
</dbReference>
<keyword evidence="2" id="KW-0489">Methyltransferase</keyword>
<dbReference type="GO" id="GO:0008168">
    <property type="term" value="F:methyltransferase activity"/>
    <property type="evidence" value="ECO:0007669"/>
    <property type="project" value="UniProtKB-KW"/>
</dbReference>